<evidence type="ECO:0000256" key="1">
    <source>
        <dbReference type="ARBA" id="ARBA00004651"/>
    </source>
</evidence>
<dbReference type="PANTHER" id="PTHR23513">
    <property type="entry name" value="INTEGRAL MEMBRANE EFFLUX PROTEIN-RELATED"/>
    <property type="match status" value="1"/>
</dbReference>
<dbReference type="GO" id="GO:0005886">
    <property type="term" value="C:plasma membrane"/>
    <property type="evidence" value="ECO:0007669"/>
    <property type="project" value="UniProtKB-SubCell"/>
</dbReference>
<comment type="caution">
    <text evidence="8">The sequence shown here is derived from an EMBL/GenBank/DDBJ whole genome shotgun (WGS) entry which is preliminary data.</text>
</comment>
<dbReference type="Gene3D" id="1.20.1250.20">
    <property type="entry name" value="MFS general substrate transporter like domains"/>
    <property type="match status" value="1"/>
</dbReference>
<accession>A0A919MT00</accession>
<feature type="transmembrane region" description="Helical" evidence="7">
    <location>
        <begin position="268"/>
        <end position="289"/>
    </location>
</feature>
<gene>
    <name evidence="8" type="ORF">Ari01nite_11940</name>
</gene>
<dbReference type="InterPro" id="IPR010290">
    <property type="entry name" value="TM_effector"/>
</dbReference>
<organism evidence="8 9">
    <name type="scientific">Paractinoplanes rishiriensis</name>
    <dbReference type="NCBI Taxonomy" id="1050105"/>
    <lineage>
        <taxon>Bacteria</taxon>
        <taxon>Bacillati</taxon>
        <taxon>Actinomycetota</taxon>
        <taxon>Actinomycetes</taxon>
        <taxon>Micromonosporales</taxon>
        <taxon>Micromonosporaceae</taxon>
        <taxon>Paractinoplanes</taxon>
    </lineage>
</organism>
<dbReference type="Pfam" id="PF05977">
    <property type="entry name" value="MFS_3"/>
    <property type="match status" value="1"/>
</dbReference>
<reference evidence="8" key="1">
    <citation type="submission" date="2021-01" db="EMBL/GenBank/DDBJ databases">
        <title>Whole genome shotgun sequence of Actinoplanes rishiriensis NBRC 108556.</title>
        <authorList>
            <person name="Komaki H."/>
            <person name="Tamura T."/>
        </authorList>
    </citation>
    <scope>NUCLEOTIDE SEQUENCE</scope>
    <source>
        <strain evidence="8">NBRC 108556</strain>
    </source>
</reference>
<feature type="transmembrane region" description="Helical" evidence="7">
    <location>
        <begin position="310"/>
        <end position="337"/>
    </location>
</feature>
<evidence type="ECO:0000313" key="9">
    <source>
        <dbReference type="Proteomes" id="UP000636960"/>
    </source>
</evidence>
<feature type="transmembrane region" description="Helical" evidence="7">
    <location>
        <begin position="94"/>
        <end position="127"/>
    </location>
</feature>
<evidence type="ECO:0000256" key="3">
    <source>
        <dbReference type="ARBA" id="ARBA00022475"/>
    </source>
</evidence>
<evidence type="ECO:0000256" key="7">
    <source>
        <dbReference type="SAM" id="Phobius"/>
    </source>
</evidence>
<comment type="subcellular location">
    <subcellularLocation>
        <location evidence="1">Cell membrane</location>
        <topology evidence="1">Multi-pass membrane protein</topology>
    </subcellularLocation>
</comment>
<evidence type="ECO:0000256" key="4">
    <source>
        <dbReference type="ARBA" id="ARBA00022692"/>
    </source>
</evidence>
<keyword evidence="5 7" id="KW-1133">Transmembrane helix</keyword>
<dbReference type="AlphaFoldDB" id="A0A919MT00"/>
<evidence type="ECO:0000256" key="6">
    <source>
        <dbReference type="ARBA" id="ARBA00023136"/>
    </source>
</evidence>
<keyword evidence="3" id="KW-1003">Cell membrane</keyword>
<name>A0A919MT00_9ACTN</name>
<feature type="transmembrane region" description="Helical" evidence="7">
    <location>
        <begin position="393"/>
        <end position="413"/>
    </location>
</feature>
<dbReference type="RefSeq" id="WP_203780026.1">
    <property type="nucleotide sequence ID" value="NZ_BOMV01000007.1"/>
</dbReference>
<sequence length="421" mass="44181">MEDPVGTAVRRPWDLPDFRLLWTAGTVSVFGSHVTLLAVQVLAAVVLQASATQMGLLSAAGVVPYLLMGLIAGVISDRYRRKPMMVGTDAGRALLLCVIPLLYAVGQLTFPALLIVVAAIGVLSLFFDASAQAFMPTVVRSPGLLTAATARAEQSAAVAQTAGPLLAGVLIRTVGAPVAFLIDAVSFAVSGLLISRIRVGETVRPAAGRRGLWAELREGLAWVYQHRMLAPMALSGHLWFLAHSVLIAVFVLYQLRGPADGGLGLNEFQLSVTYAGAGLGAVLGGAAANRCSVRFGPGRTMVATRVLMPLPWLLVAFAVPGPAGWAMLIAGQFLFWIAMGVEGPNELAYRQSVTPDRLQGRMNTTIRSLNRGMIVIGAPAGGLLADATSFRTAVWAGIGGLVLSAAYLALSPFRHADLPGR</sequence>
<feature type="transmembrane region" description="Helical" evidence="7">
    <location>
        <begin position="53"/>
        <end position="74"/>
    </location>
</feature>
<dbReference type="SUPFAM" id="SSF103473">
    <property type="entry name" value="MFS general substrate transporter"/>
    <property type="match status" value="1"/>
</dbReference>
<feature type="transmembrane region" description="Helical" evidence="7">
    <location>
        <begin position="237"/>
        <end position="256"/>
    </location>
</feature>
<keyword evidence="6 7" id="KW-0472">Membrane</keyword>
<feature type="transmembrane region" description="Helical" evidence="7">
    <location>
        <begin position="20"/>
        <end position="47"/>
    </location>
</feature>
<keyword evidence="2" id="KW-0813">Transport</keyword>
<keyword evidence="4 7" id="KW-0812">Transmembrane</keyword>
<evidence type="ECO:0000256" key="5">
    <source>
        <dbReference type="ARBA" id="ARBA00022989"/>
    </source>
</evidence>
<dbReference type="EMBL" id="BOMV01000007">
    <property type="protein sequence ID" value="GIE93729.1"/>
    <property type="molecule type" value="Genomic_DNA"/>
</dbReference>
<dbReference type="CDD" id="cd06173">
    <property type="entry name" value="MFS_MefA_like"/>
    <property type="match status" value="1"/>
</dbReference>
<proteinExistence type="predicted"/>
<dbReference type="Proteomes" id="UP000636960">
    <property type="component" value="Unassembled WGS sequence"/>
</dbReference>
<dbReference type="PANTHER" id="PTHR23513:SF6">
    <property type="entry name" value="MAJOR FACILITATOR SUPERFAMILY ASSOCIATED DOMAIN-CONTAINING PROTEIN"/>
    <property type="match status" value="1"/>
</dbReference>
<keyword evidence="9" id="KW-1185">Reference proteome</keyword>
<evidence type="ECO:0000313" key="8">
    <source>
        <dbReference type="EMBL" id="GIE93729.1"/>
    </source>
</evidence>
<dbReference type="InterPro" id="IPR036259">
    <property type="entry name" value="MFS_trans_sf"/>
</dbReference>
<evidence type="ECO:0000256" key="2">
    <source>
        <dbReference type="ARBA" id="ARBA00022448"/>
    </source>
</evidence>
<feature type="transmembrane region" description="Helical" evidence="7">
    <location>
        <begin position="174"/>
        <end position="194"/>
    </location>
</feature>
<protein>
    <submittedName>
        <fullName evidence="8">MFS transporter</fullName>
    </submittedName>
</protein>